<dbReference type="Gene3D" id="3.40.50.10610">
    <property type="entry name" value="ABC-type transport auxiliary lipoprotein component"/>
    <property type="match status" value="1"/>
</dbReference>
<evidence type="ECO:0000313" key="3">
    <source>
        <dbReference type="EMBL" id="AJE23027.1"/>
    </source>
</evidence>
<accession>A0A0C4WVY8</accession>
<dbReference type="SUPFAM" id="SSF159594">
    <property type="entry name" value="XCC0632-like"/>
    <property type="match status" value="1"/>
</dbReference>
<keyword evidence="4" id="KW-1185">Reference proteome</keyword>
<dbReference type="EMBL" id="CP010415">
    <property type="protein sequence ID" value="AJE23027.1"/>
    <property type="molecule type" value="Genomic_DNA"/>
</dbReference>
<dbReference type="Proteomes" id="UP000068210">
    <property type="component" value="Chromosome"/>
</dbReference>
<name>A0A0C4WVY8_9GAMM</name>
<dbReference type="PROSITE" id="PS51257">
    <property type="entry name" value="PROKAR_LIPOPROTEIN"/>
    <property type="match status" value="1"/>
</dbReference>
<feature type="chain" id="PRO_5002173075" description="ABC-type transport auxiliary lipoprotein component domain-containing protein" evidence="1">
    <location>
        <begin position="23"/>
        <end position="207"/>
    </location>
</feature>
<dbReference type="KEGG" id="acx:Achr_36330"/>
<keyword evidence="1" id="KW-0732">Signal</keyword>
<dbReference type="Pfam" id="PF03886">
    <property type="entry name" value="ABC_trans_aux"/>
    <property type="match status" value="1"/>
</dbReference>
<evidence type="ECO:0000256" key="1">
    <source>
        <dbReference type="SAM" id="SignalP"/>
    </source>
</evidence>
<evidence type="ECO:0000259" key="2">
    <source>
        <dbReference type="Pfam" id="PF03886"/>
    </source>
</evidence>
<evidence type="ECO:0000313" key="4">
    <source>
        <dbReference type="Proteomes" id="UP000068210"/>
    </source>
</evidence>
<dbReference type="RefSeq" id="WP_039806364.1">
    <property type="nucleotide sequence ID" value="NZ_CP010415.1"/>
</dbReference>
<feature type="domain" description="ABC-type transport auxiliary lipoprotein component" evidence="2">
    <location>
        <begin position="33"/>
        <end position="193"/>
    </location>
</feature>
<gene>
    <name evidence="3" type="ORF">Achr_36330</name>
</gene>
<reference evidence="3 4" key="1">
    <citation type="journal article" date="2015" name="PLoS ONE">
        <title>Azotobacter Genomes: The Genome of Azotobacter chroococcum NCIMB 8003 (ATCC 4412).</title>
        <authorList>
            <person name="Robson R.L."/>
            <person name="Jones R."/>
            <person name="Robson R.M."/>
            <person name="Schwartz A."/>
            <person name="Richardson T.H."/>
        </authorList>
    </citation>
    <scope>NUCLEOTIDE SEQUENCE [LARGE SCALE GENOMIC DNA]</scope>
    <source>
        <strain evidence="3 4">NCIMB 8003</strain>
    </source>
</reference>
<dbReference type="HOGENOM" id="CLU_093163_2_0_6"/>
<sequence length="207" mass="22359">MSLGSRHLPALLLLLASLSACSVLPEAEPIHVYRLPGTPLQAQPASSRLDRALRIATPKADRMLGSARIAVVPEGNRISAYQGARWSDDAPTLLRDRLIAAFREDGRTASVSSDDNHLHADLELLGDLRGFHAEYVGGKPQVRVSLDVNLVHSTSQRVLASRRFEVRQSAGDERLDSVVAAFGAAGDQLSRQLVDWTLAQGGRLAGR</sequence>
<dbReference type="InterPro" id="IPR005586">
    <property type="entry name" value="ABC_trans_aux"/>
</dbReference>
<feature type="signal peptide" evidence="1">
    <location>
        <begin position="1"/>
        <end position="22"/>
    </location>
</feature>
<dbReference type="STRING" id="1328314.Achr_36330"/>
<protein>
    <recommendedName>
        <fullName evidence="2">ABC-type transport auxiliary lipoprotein component domain-containing protein</fullName>
    </recommendedName>
</protein>
<dbReference type="AlphaFoldDB" id="A0A0C4WVY8"/>
<organism evidence="3 4">
    <name type="scientific">Azotobacter chroococcum NCIMB 8003</name>
    <dbReference type="NCBI Taxonomy" id="1328314"/>
    <lineage>
        <taxon>Bacteria</taxon>
        <taxon>Pseudomonadati</taxon>
        <taxon>Pseudomonadota</taxon>
        <taxon>Gammaproteobacteria</taxon>
        <taxon>Pseudomonadales</taxon>
        <taxon>Pseudomonadaceae</taxon>
        <taxon>Azotobacter</taxon>
    </lineage>
</organism>
<proteinExistence type="predicted"/>
<dbReference type="GeneID" id="61932781"/>